<name>A0A6H9SSS0_9BURK</name>
<accession>A0A6H9SSS0</accession>
<dbReference type="RefSeq" id="WP_151063606.1">
    <property type="nucleotide sequence ID" value="NZ_CABVPL010000002.1"/>
</dbReference>
<dbReference type="Proteomes" id="UP000430232">
    <property type="component" value="Unassembled WGS sequence"/>
</dbReference>
<comment type="caution">
    <text evidence="1">The sequence shown here is derived from an EMBL/GenBank/DDBJ whole genome shotgun (WGS) entry which is preliminary data.</text>
</comment>
<dbReference type="EMBL" id="VZOJ01000012">
    <property type="protein sequence ID" value="KAB0643447.1"/>
    <property type="molecule type" value="Genomic_DNA"/>
</dbReference>
<protein>
    <submittedName>
        <fullName evidence="1">Uncharacterized protein</fullName>
    </submittedName>
</protein>
<dbReference type="AlphaFoldDB" id="A0A6H9SSS0"/>
<evidence type="ECO:0000313" key="2">
    <source>
        <dbReference type="Proteomes" id="UP000430232"/>
    </source>
</evidence>
<dbReference type="OrthoDB" id="9029270at2"/>
<keyword evidence="2" id="KW-1185">Reference proteome</keyword>
<reference evidence="1 2" key="1">
    <citation type="submission" date="2019-09" db="EMBL/GenBank/DDBJ databases">
        <title>Draft genome sequences of 48 bacterial type strains from the CCUG.</title>
        <authorList>
            <person name="Tunovic T."/>
            <person name="Pineiro-Iglesias B."/>
            <person name="Unosson C."/>
            <person name="Inganas E."/>
            <person name="Ohlen M."/>
            <person name="Cardew S."/>
            <person name="Jensie-Markopoulos S."/>
            <person name="Salva-Serra F."/>
            <person name="Jaen-Luchoro D."/>
            <person name="Karlsson R."/>
            <person name="Svensson-Stadler L."/>
            <person name="Chun J."/>
            <person name="Moore E."/>
        </authorList>
    </citation>
    <scope>NUCLEOTIDE SEQUENCE [LARGE SCALE GENOMIC DNA]</scope>
    <source>
        <strain evidence="1 2">CCUG 54555</strain>
    </source>
</reference>
<evidence type="ECO:0000313" key="1">
    <source>
        <dbReference type="EMBL" id="KAB0643447.1"/>
    </source>
</evidence>
<gene>
    <name evidence="1" type="ORF">F7R21_07140</name>
</gene>
<organism evidence="1 2">
    <name type="scientific">Burkholderia latens</name>
    <dbReference type="NCBI Taxonomy" id="488446"/>
    <lineage>
        <taxon>Bacteria</taxon>
        <taxon>Pseudomonadati</taxon>
        <taxon>Pseudomonadota</taxon>
        <taxon>Betaproteobacteria</taxon>
        <taxon>Burkholderiales</taxon>
        <taxon>Burkholderiaceae</taxon>
        <taxon>Burkholderia</taxon>
        <taxon>Burkholderia cepacia complex</taxon>
    </lineage>
</organism>
<sequence>MKHDNPCNIGTIWRNLSNRKRRLKSQQGTARNFYTNSITMNHFLKIHLSSIAFFFISQTAAAQNTAAQAQPKVIDYVGPIAISQLYDWYYKTPKSCGGQYRPAFLCSGVMLRATVESPAFRPWNPSPASQASGGVSFSWIRADSNFSKLVFGYKNGFILYPGYSALKGKDSIMVLCAYSMDGGTDQRPGNGCGASTNHPAESRPCAAQGITDAQKWVEHFNSLKIKYSDQCGWDVTKGHAGTADHFYQSILARQKMLSPWWEIQNELRVATWKQNNGEKLPIHSFFYIAGDSQALTNAKYDQKTFYQEYGIVVPVIAITLPPSKGEKAAFSYKRSDQSQEVL</sequence>
<dbReference type="GeneID" id="99787709"/>
<proteinExistence type="predicted"/>